<dbReference type="GO" id="GO:0016705">
    <property type="term" value="F:oxidoreductase activity, acting on paired donors, with incorporation or reduction of molecular oxygen"/>
    <property type="evidence" value="ECO:0007669"/>
    <property type="project" value="UniProtKB-UniRule"/>
</dbReference>
<dbReference type="PANTHER" id="PTHR43846:SF1">
    <property type="entry name" value="TRNA URIDINE(34) HYDROXYLASE"/>
    <property type="match status" value="1"/>
</dbReference>
<dbReference type="EC" id="1.14.-.-" evidence="4"/>
<protein>
    <recommendedName>
        <fullName evidence="4">tRNA uridine(34) hydroxylase</fullName>
        <ecNumber evidence="4">1.14.-.-</ecNumber>
    </recommendedName>
    <alternativeName>
        <fullName evidence="4">tRNA hydroxylation protein O</fullName>
    </alternativeName>
</protein>
<dbReference type="Gene3D" id="3.40.250.10">
    <property type="entry name" value="Rhodanese-like domain"/>
    <property type="match status" value="1"/>
</dbReference>
<feature type="domain" description="Rhodanese" evidence="5">
    <location>
        <begin position="124"/>
        <end position="214"/>
    </location>
</feature>
<dbReference type="HAMAP" id="MF_00469">
    <property type="entry name" value="TrhO"/>
    <property type="match status" value="1"/>
</dbReference>
<dbReference type="Pfam" id="PF17773">
    <property type="entry name" value="UPF0176_N"/>
    <property type="match status" value="1"/>
</dbReference>
<dbReference type="InterPro" id="IPR040503">
    <property type="entry name" value="TRHO_N"/>
</dbReference>
<evidence type="ECO:0000256" key="2">
    <source>
        <dbReference type="ARBA" id="ARBA00023002"/>
    </source>
</evidence>
<organism evidence="6 7">
    <name type="scientific">Candidatus Kaiserbacteria bacterium RIFCSPHIGHO2_01_FULL_46_22</name>
    <dbReference type="NCBI Taxonomy" id="1798475"/>
    <lineage>
        <taxon>Bacteria</taxon>
        <taxon>Candidatus Kaiseribacteriota</taxon>
    </lineage>
</organism>
<comment type="caution">
    <text evidence="6">The sequence shown here is derived from an EMBL/GenBank/DDBJ whole genome shotgun (WGS) entry which is preliminary data.</text>
</comment>
<keyword evidence="1 4" id="KW-0819">tRNA processing</keyword>
<comment type="catalytic activity">
    <reaction evidence="4">
        <text>uridine(34) in tRNA + AH2 + O2 = 5-hydroxyuridine(34) in tRNA + A + H2O</text>
        <dbReference type="Rhea" id="RHEA:64224"/>
        <dbReference type="Rhea" id="RHEA-COMP:11727"/>
        <dbReference type="Rhea" id="RHEA-COMP:13381"/>
        <dbReference type="ChEBI" id="CHEBI:13193"/>
        <dbReference type="ChEBI" id="CHEBI:15377"/>
        <dbReference type="ChEBI" id="CHEBI:15379"/>
        <dbReference type="ChEBI" id="CHEBI:17499"/>
        <dbReference type="ChEBI" id="CHEBI:65315"/>
        <dbReference type="ChEBI" id="CHEBI:136877"/>
    </reaction>
</comment>
<dbReference type="SMART" id="SM00450">
    <property type="entry name" value="RHOD"/>
    <property type="match status" value="1"/>
</dbReference>
<comment type="function">
    <text evidence="3">Catalyzes oxygen-dependent 5-hydroxyuridine (ho5U) modification at position 34 in tRNAs, the first step in 5-carboxymethoxyuridine (cmo5U) biosynthesis. May be part of an alternate pathway, which is able to bypass cmo5U biogenesis in a subset of tRNAs under aerobic conditions.</text>
</comment>
<dbReference type="EMBL" id="MFKO01000005">
    <property type="protein sequence ID" value="OGG41640.1"/>
    <property type="molecule type" value="Genomic_DNA"/>
</dbReference>
<dbReference type="InterPro" id="IPR022111">
    <property type="entry name" value="Rhodanese_C"/>
</dbReference>
<dbReference type="PANTHER" id="PTHR43846">
    <property type="entry name" value="UPF0176 PROTEIN YCEA"/>
    <property type="match status" value="1"/>
</dbReference>
<dbReference type="SUPFAM" id="SSF52821">
    <property type="entry name" value="Rhodanese/Cell cycle control phosphatase"/>
    <property type="match status" value="1"/>
</dbReference>
<accession>A0A1F6BXK6</accession>
<dbReference type="AlphaFoldDB" id="A0A1F6BXK6"/>
<comment type="similarity">
    <text evidence="4">Belongs to the TrhO family.</text>
</comment>
<dbReference type="STRING" id="1798475.A2837_00645"/>
<evidence type="ECO:0000259" key="5">
    <source>
        <dbReference type="PROSITE" id="PS50206"/>
    </source>
</evidence>
<dbReference type="PROSITE" id="PS50206">
    <property type="entry name" value="RHODANESE_3"/>
    <property type="match status" value="1"/>
</dbReference>
<dbReference type="InterPro" id="IPR036873">
    <property type="entry name" value="Rhodanese-like_dom_sf"/>
</dbReference>
<evidence type="ECO:0000256" key="1">
    <source>
        <dbReference type="ARBA" id="ARBA00022694"/>
    </source>
</evidence>
<evidence type="ECO:0000313" key="7">
    <source>
        <dbReference type="Proteomes" id="UP000176322"/>
    </source>
</evidence>
<dbReference type="Pfam" id="PF12368">
    <property type="entry name" value="Rhodanese_C"/>
    <property type="match status" value="1"/>
</dbReference>
<sequence>MYRTLSFYKYVRIEDPDALRDELYSTWSDLGVLGRIYVASEGINAQLSVPQANFDRFDASMKARPEFSDVPYKFAVEKGEDASFKKLIIKVKQKIVADGLDDDSFDVTKTGEYLTAEEFNQYIEDPDAVVVDMRNAYESEIGRFETAVTPDVDTFREELKVVPNLLADKKDKKIALYCTGGIRCEKASAWLRHNGFEDVKHLKGGIIDYKHQVEREGLTNRFQGKNFVFDERLGERIGHDIISHCHLCNNTKSDTHYHCKSEVCHILFIGCDECVQKMEGYCSLWCNLFDQLPQGIKKYYARILNRYFRPAQFKKNRLRSRNA</sequence>
<reference evidence="6 7" key="1">
    <citation type="journal article" date="2016" name="Nat. Commun.">
        <title>Thousands of microbial genomes shed light on interconnected biogeochemical processes in an aquifer system.</title>
        <authorList>
            <person name="Anantharaman K."/>
            <person name="Brown C.T."/>
            <person name="Hug L.A."/>
            <person name="Sharon I."/>
            <person name="Castelle C.J."/>
            <person name="Probst A.J."/>
            <person name="Thomas B.C."/>
            <person name="Singh A."/>
            <person name="Wilkins M.J."/>
            <person name="Karaoz U."/>
            <person name="Brodie E.L."/>
            <person name="Williams K.H."/>
            <person name="Hubbard S.S."/>
            <person name="Banfield J.F."/>
        </authorList>
    </citation>
    <scope>NUCLEOTIDE SEQUENCE [LARGE SCALE GENOMIC DNA]</scope>
</reference>
<dbReference type="CDD" id="cd01518">
    <property type="entry name" value="RHOD_YceA"/>
    <property type="match status" value="1"/>
</dbReference>
<evidence type="ECO:0000256" key="4">
    <source>
        <dbReference type="HAMAP-Rule" id="MF_00469"/>
    </source>
</evidence>
<dbReference type="Proteomes" id="UP000176322">
    <property type="component" value="Unassembled WGS sequence"/>
</dbReference>
<dbReference type="InterPro" id="IPR001763">
    <property type="entry name" value="Rhodanese-like_dom"/>
</dbReference>
<dbReference type="Gene3D" id="3.30.70.100">
    <property type="match status" value="1"/>
</dbReference>
<proteinExistence type="inferred from homology"/>
<dbReference type="NCBIfam" id="NF001133">
    <property type="entry name" value="PRK00142.1-1"/>
    <property type="match status" value="1"/>
</dbReference>
<dbReference type="InterPro" id="IPR020936">
    <property type="entry name" value="TrhO"/>
</dbReference>
<dbReference type="GO" id="GO:0006400">
    <property type="term" value="P:tRNA modification"/>
    <property type="evidence" value="ECO:0007669"/>
    <property type="project" value="UniProtKB-UniRule"/>
</dbReference>
<evidence type="ECO:0000313" key="6">
    <source>
        <dbReference type="EMBL" id="OGG41640.1"/>
    </source>
</evidence>
<evidence type="ECO:0000256" key="3">
    <source>
        <dbReference type="ARBA" id="ARBA00045625"/>
    </source>
</evidence>
<name>A0A1F6BXK6_9BACT</name>
<dbReference type="Pfam" id="PF00581">
    <property type="entry name" value="Rhodanese"/>
    <property type="match status" value="1"/>
</dbReference>
<gene>
    <name evidence="4" type="primary">trhO</name>
    <name evidence="6" type="ORF">A2837_00645</name>
</gene>
<keyword evidence="2 4" id="KW-0560">Oxidoreductase</keyword>